<evidence type="ECO:0000256" key="1">
    <source>
        <dbReference type="SAM" id="Phobius"/>
    </source>
</evidence>
<sequence length="55" mass="5722">MTSHQAPTTAPISTPLPTPLPAPLPARIRIGAAVGLLLLSPICAEYLIGYDQIIS</sequence>
<keyword evidence="1" id="KW-0812">Transmembrane</keyword>
<evidence type="ECO:0000313" key="2">
    <source>
        <dbReference type="EMBL" id="NEE09273.1"/>
    </source>
</evidence>
<name>A0A6G3WV30_9ACTN</name>
<organism evidence="2">
    <name type="scientific">Streptomyces sp. SID7499</name>
    <dbReference type="NCBI Taxonomy" id="2706086"/>
    <lineage>
        <taxon>Bacteria</taxon>
        <taxon>Bacillati</taxon>
        <taxon>Actinomycetota</taxon>
        <taxon>Actinomycetes</taxon>
        <taxon>Kitasatosporales</taxon>
        <taxon>Streptomycetaceae</taxon>
        <taxon>Streptomyces</taxon>
    </lineage>
</organism>
<accession>A0A6G3WV30</accession>
<feature type="non-terminal residue" evidence="2">
    <location>
        <position position="55"/>
    </location>
</feature>
<comment type="caution">
    <text evidence="2">The sequence shown here is derived from an EMBL/GenBank/DDBJ whole genome shotgun (WGS) entry which is preliminary data.</text>
</comment>
<proteinExistence type="predicted"/>
<feature type="transmembrane region" description="Helical" evidence="1">
    <location>
        <begin position="28"/>
        <end position="48"/>
    </location>
</feature>
<protein>
    <submittedName>
        <fullName evidence="2">Uncharacterized protein</fullName>
    </submittedName>
</protein>
<keyword evidence="1" id="KW-1133">Transmembrane helix</keyword>
<reference evidence="2" key="1">
    <citation type="submission" date="2020-01" db="EMBL/GenBank/DDBJ databases">
        <title>Insect and environment-associated Actinomycetes.</title>
        <authorList>
            <person name="Currrie C."/>
            <person name="Chevrette M."/>
            <person name="Carlson C."/>
            <person name="Stubbendieck R."/>
            <person name="Wendt-Pienkowski E."/>
        </authorList>
    </citation>
    <scope>NUCLEOTIDE SEQUENCE</scope>
    <source>
        <strain evidence="2">SID7499</strain>
    </source>
</reference>
<keyword evidence="1" id="KW-0472">Membrane</keyword>
<dbReference type="AlphaFoldDB" id="A0A6G3WV30"/>
<dbReference type="EMBL" id="JAAGMN010002249">
    <property type="protein sequence ID" value="NEE09273.1"/>
    <property type="molecule type" value="Genomic_DNA"/>
</dbReference>
<gene>
    <name evidence="2" type="ORF">G3M58_22795</name>
</gene>